<feature type="domain" description="Integrase catalytic" evidence="1">
    <location>
        <begin position="18"/>
        <end position="120"/>
    </location>
</feature>
<name>A0AAV0Y346_9HEMI</name>
<reference evidence="2 3" key="1">
    <citation type="submission" date="2023-01" db="EMBL/GenBank/DDBJ databases">
        <authorList>
            <person name="Whitehead M."/>
        </authorList>
    </citation>
    <scope>NUCLEOTIDE SEQUENCE [LARGE SCALE GENOMIC DNA]</scope>
</reference>
<dbReference type="AlphaFoldDB" id="A0AAV0Y346"/>
<gene>
    <name evidence="2" type="ORF">MEUPH1_LOCUS27554</name>
</gene>
<dbReference type="InterPro" id="IPR001584">
    <property type="entry name" value="Integrase_cat-core"/>
</dbReference>
<dbReference type="InterPro" id="IPR012337">
    <property type="entry name" value="RNaseH-like_sf"/>
</dbReference>
<organism evidence="2 3">
    <name type="scientific">Macrosiphum euphorbiae</name>
    <name type="common">potato aphid</name>
    <dbReference type="NCBI Taxonomy" id="13131"/>
    <lineage>
        <taxon>Eukaryota</taxon>
        <taxon>Metazoa</taxon>
        <taxon>Ecdysozoa</taxon>
        <taxon>Arthropoda</taxon>
        <taxon>Hexapoda</taxon>
        <taxon>Insecta</taxon>
        <taxon>Pterygota</taxon>
        <taxon>Neoptera</taxon>
        <taxon>Paraneoptera</taxon>
        <taxon>Hemiptera</taxon>
        <taxon>Sternorrhyncha</taxon>
        <taxon>Aphidomorpha</taxon>
        <taxon>Aphidoidea</taxon>
        <taxon>Aphididae</taxon>
        <taxon>Macrosiphini</taxon>
        <taxon>Macrosiphum</taxon>
    </lineage>
</organism>
<dbReference type="PANTHER" id="PTHR37984:SF13">
    <property type="entry name" value="RIBONUCLEASE H"/>
    <property type="match status" value="1"/>
</dbReference>
<proteinExistence type="predicted"/>
<dbReference type="GO" id="GO:0003676">
    <property type="term" value="F:nucleic acid binding"/>
    <property type="evidence" value="ECO:0007669"/>
    <property type="project" value="InterPro"/>
</dbReference>
<evidence type="ECO:0000259" key="1">
    <source>
        <dbReference type="PROSITE" id="PS50994"/>
    </source>
</evidence>
<dbReference type="InterPro" id="IPR050951">
    <property type="entry name" value="Retrovirus_Pol_polyprotein"/>
</dbReference>
<sequence>MVRNCNECINARPNPPKSVLTPWKWPQRQWTRVHCDLLGPYKNKTFLIIVDATTEWLEVFQVNSMTAQTVITKLSELIARFGIPRTITTDNAKCFNGDEFQSYSSNGFAESGKYCTLNHK</sequence>
<accession>A0AAV0Y346</accession>
<dbReference type="SUPFAM" id="SSF53098">
    <property type="entry name" value="Ribonuclease H-like"/>
    <property type="match status" value="1"/>
</dbReference>
<dbReference type="Proteomes" id="UP001160148">
    <property type="component" value="Unassembled WGS sequence"/>
</dbReference>
<evidence type="ECO:0000313" key="2">
    <source>
        <dbReference type="EMBL" id="CAI6373856.1"/>
    </source>
</evidence>
<dbReference type="InterPro" id="IPR036397">
    <property type="entry name" value="RNaseH_sf"/>
</dbReference>
<evidence type="ECO:0000313" key="3">
    <source>
        <dbReference type="Proteomes" id="UP001160148"/>
    </source>
</evidence>
<dbReference type="EMBL" id="CARXXK010001128">
    <property type="protein sequence ID" value="CAI6373856.1"/>
    <property type="molecule type" value="Genomic_DNA"/>
</dbReference>
<dbReference type="Gene3D" id="3.30.420.10">
    <property type="entry name" value="Ribonuclease H-like superfamily/Ribonuclease H"/>
    <property type="match status" value="1"/>
</dbReference>
<keyword evidence="3" id="KW-1185">Reference proteome</keyword>
<dbReference type="GO" id="GO:0015074">
    <property type="term" value="P:DNA integration"/>
    <property type="evidence" value="ECO:0007669"/>
    <property type="project" value="InterPro"/>
</dbReference>
<dbReference type="PROSITE" id="PS50994">
    <property type="entry name" value="INTEGRASE"/>
    <property type="match status" value="1"/>
</dbReference>
<comment type="caution">
    <text evidence="2">The sequence shown here is derived from an EMBL/GenBank/DDBJ whole genome shotgun (WGS) entry which is preliminary data.</text>
</comment>
<protein>
    <recommendedName>
        <fullName evidence="1">Integrase catalytic domain-containing protein</fullName>
    </recommendedName>
</protein>
<dbReference type="Pfam" id="PF00665">
    <property type="entry name" value="rve"/>
    <property type="match status" value="1"/>
</dbReference>
<dbReference type="PANTHER" id="PTHR37984">
    <property type="entry name" value="PROTEIN CBG26694"/>
    <property type="match status" value="1"/>
</dbReference>